<feature type="domain" description="FAD dependent oxidoreductase" evidence="2">
    <location>
        <begin position="170"/>
        <end position="347"/>
    </location>
</feature>
<dbReference type="PANTHER" id="PTHR13847">
    <property type="entry name" value="SARCOSINE DEHYDROGENASE-RELATED"/>
    <property type="match status" value="1"/>
</dbReference>
<dbReference type="AlphaFoldDB" id="A0A418B4A7"/>
<dbReference type="SUPFAM" id="SSF51905">
    <property type="entry name" value="FAD/NAD(P)-binding domain"/>
    <property type="match status" value="1"/>
</dbReference>
<organism evidence="3 4">
    <name type="scientific">Aphanomyces invadans</name>
    <dbReference type="NCBI Taxonomy" id="157072"/>
    <lineage>
        <taxon>Eukaryota</taxon>
        <taxon>Sar</taxon>
        <taxon>Stramenopiles</taxon>
        <taxon>Oomycota</taxon>
        <taxon>Saprolegniomycetes</taxon>
        <taxon>Saprolegniales</taxon>
        <taxon>Verrucalvaceae</taxon>
        <taxon>Aphanomyces</taxon>
    </lineage>
</organism>
<feature type="region of interest" description="Disordered" evidence="1">
    <location>
        <begin position="433"/>
        <end position="472"/>
    </location>
</feature>
<sequence length="497" mass="54056">MYRANISQKSNPVETTPTKHTKRTKDMVPNAISTRLPRSINYPDTYHLEKLEEMHIAICGGGVIGCTLAYYLVNSPDFKDDDSVTVVEDVEVAAAASGNAGGFLASNWCEGEDIDALCRLSFQLHEELATSLNGSKLYDYRRVDTISCLVSTKRAGGVNDGIPGWIRAKISGIVLQDGSTVAADAVVLAMGPWTFQALQEWANYPSIVPLEVFKIHSIIVQPTTTFEPIVVFGDIKSNPPRDVEIVPRPDGTVYACGPRVAEALPPSASQVLPSSHGITQALADVSVFTQTDFHDNQVIAKQACYLPATKDNIPVIGRVQDGLFVATGHYCWGILNATGTALAMSELLLTGAASSLDLEPYSPCLIDRKRNVLVLAMHYCVENGYLQTAEKLQQEAGVALSKFEVVDNIDLLRIEFEDFYELKFGKKPKLVRRTSGDEEKAKASQFNEKKAAVEKRNKRNSYASPHMPTEARVENNAALKAVQTSIGSTATTSAAPS</sequence>
<gene>
    <name evidence="3" type="ORF">DYB32_002108</name>
</gene>
<dbReference type="InterPro" id="IPR006076">
    <property type="entry name" value="FAD-dep_OxRdtase"/>
</dbReference>
<evidence type="ECO:0000313" key="3">
    <source>
        <dbReference type="EMBL" id="RHY32937.1"/>
    </source>
</evidence>
<dbReference type="InterPro" id="IPR006594">
    <property type="entry name" value="LisH"/>
</dbReference>
<dbReference type="Gene3D" id="3.30.9.10">
    <property type="entry name" value="D-Amino Acid Oxidase, subunit A, domain 2"/>
    <property type="match status" value="1"/>
</dbReference>
<feature type="compositionally biased region" description="Basic and acidic residues" evidence="1">
    <location>
        <begin position="434"/>
        <end position="455"/>
    </location>
</feature>
<feature type="compositionally biased region" description="Polar residues" evidence="1">
    <location>
        <begin position="1"/>
        <end position="18"/>
    </location>
</feature>
<evidence type="ECO:0000313" key="4">
    <source>
        <dbReference type="Proteomes" id="UP000285060"/>
    </source>
</evidence>
<dbReference type="SMART" id="SM00667">
    <property type="entry name" value="LisH"/>
    <property type="match status" value="1"/>
</dbReference>
<dbReference type="PANTHER" id="PTHR13847:SF150">
    <property type="entry name" value="OXIDOREDUCTASE TDA3-RELATED"/>
    <property type="match status" value="1"/>
</dbReference>
<dbReference type="GO" id="GO:0005737">
    <property type="term" value="C:cytoplasm"/>
    <property type="evidence" value="ECO:0007669"/>
    <property type="project" value="TreeGrafter"/>
</dbReference>
<dbReference type="PROSITE" id="PS50896">
    <property type="entry name" value="LISH"/>
    <property type="match status" value="1"/>
</dbReference>
<proteinExistence type="predicted"/>
<dbReference type="Proteomes" id="UP000285060">
    <property type="component" value="Unassembled WGS sequence"/>
</dbReference>
<dbReference type="EMBL" id="QUSY01000105">
    <property type="protein sequence ID" value="RHY32937.1"/>
    <property type="molecule type" value="Genomic_DNA"/>
</dbReference>
<feature type="region of interest" description="Disordered" evidence="1">
    <location>
        <begin position="1"/>
        <end position="24"/>
    </location>
</feature>
<name>A0A418B4A7_9STRA</name>
<dbReference type="Pfam" id="PF01266">
    <property type="entry name" value="DAO"/>
    <property type="match status" value="2"/>
</dbReference>
<dbReference type="VEuPathDB" id="FungiDB:H310_01554"/>
<evidence type="ECO:0000259" key="2">
    <source>
        <dbReference type="Pfam" id="PF01266"/>
    </source>
</evidence>
<dbReference type="InterPro" id="IPR036188">
    <property type="entry name" value="FAD/NAD-bd_sf"/>
</dbReference>
<comment type="caution">
    <text evidence="3">The sequence shown here is derived from an EMBL/GenBank/DDBJ whole genome shotgun (WGS) entry which is preliminary data.</text>
</comment>
<reference evidence="3 4" key="1">
    <citation type="submission" date="2018-08" db="EMBL/GenBank/DDBJ databases">
        <title>Aphanomyces genome sequencing and annotation.</title>
        <authorList>
            <person name="Minardi D."/>
            <person name="Oidtmann B."/>
            <person name="Van Der Giezen M."/>
            <person name="Studholme D.J."/>
        </authorList>
    </citation>
    <scope>NUCLEOTIDE SEQUENCE [LARGE SCALE GENOMIC DNA]</scope>
    <source>
        <strain evidence="3 4">NJM0002</strain>
    </source>
</reference>
<accession>A0A418B4A7</accession>
<dbReference type="Gene3D" id="3.50.50.60">
    <property type="entry name" value="FAD/NAD(P)-binding domain"/>
    <property type="match status" value="2"/>
</dbReference>
<evidence type="ECO:0000256" key="1">
    <source>
        <dbReference type="SAM" id="MobiDB-lite"/>
    </source>
</evidence>
<feature type="domain" description="FAD dependent oxidoreductase" evidence="2">
    <location>
        <begin position="56"/>
        <end position="146"/>
    </location>
</feature>
<dbReference type="VEuPathDB" id="FungiDB:H310_01555"/>
<keyword evidence="4" id="KW-1185">Reference proteome</keyword>
<protein>
    <recommendedName>
        <fullName evidence="2">FAD dependent oxidoreductase domain-containing protein</fullName>
    </recommendedName>
</protein>